<accession>A0ABP9S3B0</accession>
<evidence type="ECO:0000313" key="3">
    <source>
        <dbReference type="Proteomes" id="UP001500200"/>
    </source>
</evidence>
<feature type="transmembrane region" description="Helical" evidence="1">
    <location>
        <begin position="98"/>
        <end position="118"/>
    </location>
</feature>
<keyword evidence="3" id="KW-1185">Reference proteome</keyword>
<dbReference type="EMBL" id="BAABKK010000006">
    <property type="protein sequence ID" value="GAA5190842.1"/>
    <property type="molecule type" value="Genomic_DNA"/>
</dbReference>
<protein>
    <submittedName>
        <fullName evidence="2">Uncharacterized protein</fullName>
    </submittedName>
</protein>
<organism evidence="2 3">
    <name type="scientific">Arthrobacter gyeryongensis</name>
    <dbReference type="NCBI Taxonomy" id="1650592"/>
    <lineage>
        <taxon>Bacteria</taxon>
        <taxon>Bacillati</taxon>
        <taxon>Actinomycetota</taxon>
        <taxon>Actinomycetes</taxon>
        <taxon>Micrococcales</taxon>
        <taxon>Micrococcaceae</taxon>
        <taxon>Arthrobacter</taxon>
    </lineage>
</organism>
<sequence length="154" mass="14334">MNDAGPTPGRGAAGISVAAAFSALVDSAVARARVAADTVGMAAVAGSDGAGATVGAATVGMAAVAGSTVAAATFGAVTVGMAAVSLACEARFRSAARAAARVVGAAVVGVAAGVGAAVELKGSEAGAAMNGSLSLARRRPVALVLSPATWARRG</sequence>
<evidence type="ECO:0000313" key="2">
    <source>
        <dbReference type="EMBL" id="GAA5190842.1"/>
    </source>
</evidence>
<keyword evidence="1" id="KW-0812">Transmembrane</keyword>
<proteinExistence type="predicted"/>
<gene>
    <name evidence="2" type="ORF">GCM10023346_08770</name>
</gene>
<reference evidence="3" key="1">
    <citation type="journal article" date="2019" name="Int. J. Syst. Evol. Microbiol.">
        <title>The Global Catalogue of Microorganisms (GCM) 10K type strain sequencing project: providing services to taxonomists for standard genome sequencing and annotation.</title>
        <authorList>
            <consortium name="The Broad Institute Genomics Platform"/>
            <consortium name="The Broad Institute Genome Sequencing Center for Infectious Disease"/>
            <person name="Wu L."/>
            <person name="Ma J."/>
        </authorList>
    </citation>
    <scope>NUCLEOTIDE SEQUENCE [LARGE SCALE GENOMIC DNA]</scope>
    <source>
        <strain evidence="3">JCM 18514</strain>
    </source>
</reference>
<feature type="transmembrane region" description="Helical" evidence="1">
    <location>
        <begin position="56"/>
        <end position="86"/>
    </location>
</feature>
<dbReference type="Proteomes" id="UP001500200">
    <property type="component" value="Unassembled WGS sequence"/>
</dbReference>
<name>A0ABP9S3B0_9MICC</name>
<keyword evidence="1" id="KW-1133">Transmembrane helix</keyword>
<keyword evidence="1" id="KW-0472">Membrane</keyword>
<evidence type="ECO:0000256" key="1">
    <source>
        <dbReference type="SAM" id="Phobius"/>
    </source>
</evidence>
<comment type="caution">
    <text evidence="2">The sequence shown here is derived from an EMBL/GenBank/DDBJ whole genome shotgun (WGS) entry which is preliminary data.</text>
</comment>